<dbReference type="STRING" id="6186.A0A183JEI3"/>
<dbReference type="PANTHER" id="PTHR19446">
    <property type="entry name" value="REVERSE TRANSCRIPTASES"/>
    <property type="match status" value="1"/>
</dbReference>
<sequence length="238" mass="27389">MKIIIPKLDGKGDDMASDRHLVVDKMKLILNKHWTTGQITLQKFSRAFHRDTDKFNEFKIDPNNRLIPLNQPDIDGAPTDLPINVTHQRWKKSGWPVIRKIKSGQAAEPDDIPAEALKSDIEKSENMLHTLFRKIWEEEQVPTDWNDGYLIKIPKKGDLSKCKNYRGITLLSVPGKVFNRILLNWLKDSVEIQLQDQQAVFLKDRLCTHQIATIQIIVEQSIGPESDKSAYSPTFSFF</sequence>
<name>A0A183JEI3_9TREM</name>
<dbReference type="EMBL" id="UZAK01000846">
    <property type="protein sequence ID" value="VDO65576.1"/>
    <property type="molecule type" value="Genomic_DNA"/>
</dbReference>
<organism evidence="3">
    <name type="scientific">Schistosoma curassoni</name>
    <dbReference type="NCBI Taxonomy" id="6186"/>
    <lineage>
        <taxon>Eukaryota</taxon>
        <taxon>Metazoa</taxon>
        <taxon>Spiralia</taxon>
        <taxon>Lophotrochozoa</taxon>
        <taxon>Platyhelminthes</taxon>
        <taxon>Trematoda</taxon>
        <taxon>Digenea</taxon>
        <taxon>Strigeidida</taxon>
        <taxon>Schistosomatoidea</taxon>
        <taxon>Schistosomatidae</taxon>
        <taxon>Schistosoma</taxon>
    </lineage>
</organism>
<gene>
    <name evidence="1" type="ORF">SCUD_LOCUS1096</name>
</gene>
<evidence type="ECO:0000313" key="2">
    <source>
        <dbReference type="Proteomes" id="UP000279833"/>
    </source>
</evidence>
<keyword evidence="2" id="KW-1185">Reference proteome</keyword>
<reference evidence="1 2" key="2">
    <citation type="submission" date="2018-11" db="EMBL/GenBank/DDBJ databases">
        <authorList>
            <consortium name="Pathogen Informatics"/>
        </authorList>
    </citation>
    <scope>NUCLEOTIDE SEQUENCE [LARGE SCALE GENOMIC DNA]</scope>
    <source>
        <strain evidence="1">Dakar</strain>
        <strain evidence="2">Dakar, Senegal</strain>
    </source>
</reference>
<dbReference type="WBParaSite" id="SCUD_0000109501-mRNA-1">
    <property type="protein sequence ID" value="SCUD_0000109501-mRNA-1"/>
    <property type="gene ID" value="SCUD_0000109501"/>
</dbReference>
<evidence type="ECO:0000313" key="3">
    <source>
        <dbReference type="WBParaSite" id="SCUD_0000109501-mRNA-1"/>
    </source>
</evidence>
<reference evidence="3" key="1">
    <citation type="submission" date="2016-06" db="UniProtKB">
        <authorList>
            <consortium name="WormBaseParasite"/>
        </authorList>
    </citation>
    <scope>IDENTIFICATION</scope>
</reference>
<dbReference type="Proteomes" id="UP000279833">
    <property type="component" value="Unassembled WGS sequence"/>
</dbReference>
<protein>
    <submittedName>
        <fullName evidence="3">Reverse transcriptase domain-containing protein</fullName>
    </submittedName>
</protein>
<accession>A0A183JEI3</accession>
<proteinExistence type="predicted"/>
<evidence type="ECO:0000313" key="1">
    <source>
        <dbReference type="EMBL" id="VDO65576.1"/>
    </source>
</evidence>
<dbReference type="AlphaFoldDB" id="A0A183JEI3"/>